<proteinExistence type="predicted"/>
<protein>
    <submittedName>
        <fullName evidence="1">Uncharacterized protein</fullName>
    </submittedName>
</protein>
<organism evidence="1">
    <name type="scientific">marine sediment metagenome</name>
    <dbReference type="NCBI Taxonomy" id="412755"/>
    <lineage>
        <taxon>unclassified sequences</taxon>
        <taxon>metagenomes</taxon>
        <taxon>ecological metagenomes</taxon>
    </lineage>
</organism>
<sequence length="267" mass="31014">PVVVYRRIVIQPQGGLGSAIDRQVVYLSSEYGIRKDEYHGGGLSRRDEVSIDTSDHKIRVHKFDFGERPSSAARVEIKDSTQSPKQGIEIDEYFKLWLEKQSAKRGKRGKNSEDWLQSSWYIFPAEKIWFIVRHPLSPKHRGHCFCKLLADEKIPQWYEGMDAREWIKQALSLDYKELGRDNIDGIEVEGVEIRGRNLGIPPLPRRNDEMVVRFWVDIETDLPVRYEAVVFSEPLGDWAIVADQFQWHEEVDPSIFEPNLPGDYFLA</sequence>
<dbReference type="EMBL" id="BART01029419">
    <property type="protein sequence ID" value="GAH01006.1"/>
    <property type="molecule type" value="Genomic_DNA"/>
</dbReference>
<gene>
    <name evidence="1" type="ORF">S01H4_51628</name>
</gene>
<accession>X1BYW8</accession>
<evidence type="ECO:0000313" key="1">
    <source>
        <dbReference type="EMBL" id="GAH01006.1"/>
    </source>
</evidence>
<comment type="caution">
    <text evidence="1">The sequence shown here is derived from an EMBL/GenBank/DDBJ whole genome shotgun (WGS) entry which is preliminary data.</text>
</comment>
<name>X1BYW8_9ZZZZ</name>
<feature type="non-terminal residue" evidence="1">
    <location>
        <position position="267"/>
    </location>
</feature>
<feature type="non-terminal residue" evidence="1">
    <location>
        <position position="1"/>
    </location>
</feature>
<dbReference type="AlphaFoldDB" id="X1BYW8"/>
<reference evidence="1" key="1">
    <citation type="journal article" date="2014" name="Front. Microbiol.">
        <title>High frequency of phylogenetically diverse reductive dehalogenase-homologous genes in deep subseafloor sedimentary metagenomes.</title>
        <authorList>
            <person name="Kawai M."/>
            <person name="Futagami T."/>
            <person name="Toyoda A."/>
            <person name="Takaki Y."/>
            <person name="Nishi S."/>
            <person name="Hori S."/>
            <person name="Arai W."/>
            <person name="Tsubouchi T."/>
            <person name="Morono Y."/>
            <person name="Uchiyama I."/>
            <person name="Ito T."/>
            <person name="Fujiyama A."/>
            <person name="Inagaki F."/>
            <person name="Takami H."/>
        </authorList>
    </citation>
    <scope>NUCLEOTIDE SEQUENCE</scope>
    <source>
        <strain evidence="1">Expedition CK06-06</strain>
    </source>
</reference>